<keyword evidence="5" id="KW-0378">Hydrolase</keyword>
<evidence type="ECO:0000256" key="3">
    <source>
        <dbReference type="ARBA" id="ARBA00022618"/>
    </source>
</evidence>
<dbReference type="PANTHER" id="PTHR10828:SF17">
    <property type="entry name" value="PROTEIN-TYROSINE-PHOSPHATASE"/>
    <property type="match status" value="1"/>
</dbReference>
<feature type="region of interest" description="Disordered" evidence="8">
    <location>
        <begin position="28"/>
        <end position="65"/>
    </location>
</feature>
<dbReference type="InterPro" id="IPR036873">
    <property type="entry name" value="Rhodanese-like_dom_sf"/>
</dbReference>
<dbReference type="Pfam" id="PF00581">
    <property type="entry name" value="Rhodanese"/>
    <property type="match status" value="1"/>
</dbReference>
<dbReference type="Pfam" id="PF06617">
    <property type="entry name" value="M-inducer_phosp"/>
    <property type="match status" value="1"/>
</dbReference>
<dbReference type="PANTHER" id="PTHR10828">
    <property type="entry name" value="M-PHASE INDUCER PHOSPHATASE DUAL SPECIFICITY PHOSPHATASE CDC25"/>
    <property type="match status" value="1"/>
</dbReference>
<comment type="similarity">
    <text evidence="1">Belongs to the MPI phosphatase family.</text>
</comment>
<dbReference type="Proteomes" id="UP000694388">
    <property type="component" value="Unplaced"/>
</dbReference>
<evidence type="ECO:0000256" key="6">
    <source>
        <dbReference type="ARBA" id="ARBA00022912"/>
    </source>
</evidence>
<keyword evidence="11" id="KW-1185">Reference proteome</keyword>
<dbReference type="GO" id="GO:0110032">
    <property type="term" value="P:positive regulation of G2/MI transition of meiotic cell cycle"/>
    <property type="evidence" value="ECO:0007669"/>
    <property type="project" value="TreeGrafter"/>
</dbReference>
<dbReference type="InterPro" id="IPR000751">
    <property type="entry name" value="MPI_Phosphatase"/>
</dbReference>
<evidence type="ECO:0000313" key="10">
    <source>
        <dbReference type="Ensembl" id="ENSEBUP00000016734.1"/>
    </source>
</evidence>
<keyword evidence="4" id="KW-0498">Mitosis</keyword>
<organism evidence="10 11">
    <name type="scientific">Eptatretus burgeri</name>
    <name type="common">Inshore hagfish</name>
    <dbReference type="NCBI Taxonomy" id="7764"/>
    <lineage>
        <taxon>Eukaryota</taxon>
        <taxon>Metazoa</taxon>
        <taxon>Chordata</taxon>
        <taxon>Craniata</taxon>
        <taxon>Vertebrata</taxon>
        <taxon>Cyclostomata</taxon>
        <taxon>Myxini</taxon>
        <taxon>Myxiniformes</taxon>
        <taxon>Myxinidae</taxon>
        <taxon>Eptatretinae</taxon>
        <taxon>Eptatretus</taxon>
    </lineage>
</organism>
<evidence type="ECO:0000256" key="4">
    <source>
        <dbReference type="ARBA" id="ARBA00022776"/>
    </source>
</evidence>
<protein>
    <recommendedName>
        <fullName evidence="2">protein-tyrosine-phosphatase</fullName>
        <ecNumber evidence="2">3.1.3.48</ecNumber>
    </recommendedName>
</protein>
<feature type="region of interest" description="Disordered" evidence="8">
    <location>
        <begin position="257"/>
        <end position="291"/>
    </location>
</feature>
<dbReference type="GO" id="GO:0010971">
    <property type="term" value="P:positive regulation of G2/M transition of mitotic cell cycle"/>
    <property type="evidence" value="ECO:0007669"/>
    <property type="project" value="TreeGrafter"/>
</dbReference>
<evidence type="ECO:0000313" key="11">
    <source>
        <dbReference type="Proteomes" id="UP000694388"/>
    </source>
</evidence>
<reference evidence="10" key="1">
    <citation type="submission" date="2025-08" db="UniProtKB">
        <authorList>
            <consortium name="Ensembl"/>
        </authorList>
    </citation>
    <scope>IDENTIFICATION</scope>
</reference>
<dbReference type="GO" id="GO:0004725">
    <property type="term" value="F:protein tyrosine phosphatase activity"/>
    <property type="evidence" value="ECO:0007669"/>
    <property type="project" value="UniProtKB-EC"/>
</dbReference>
<dbReference type="GO" id="GO:0000086">
    <property type="term" value="P:G2/M transition of mitotic cell cycle"/>
    <property type="evidence" value="ECO:0007669"/>
    <property type="project" value="TreeGrafter"/>
</dbReference>
<feature type="domain" description="Rhodanese" evidence="9">
    <location>
        <begin position="371"/>
        <end position="548"/>
    </location>
</feature>
<evidence type="ECO:0000256" key="5">
    <source>
        <dbReference type="ARBA" id="ARBA00022801"/>
    </source>
</evidence>
<evidence type="ECO:0000256" key="2">
    <source>
        <dbReference type="ARBA" id="ARBA00013064"/>
    </source>
</evidence>
<dbReference type="AlphaFoldDB" id="A0A8C4WX42"/>
<feature type="compositionally biased region" description="Polar residues" evidence="8">
    <location>
        <begin position="280"/>
        <end position="291"/>
    </location>
</feature>
<dbReference type="InterPro" id="IPR001763">
    <property type="entry name" value="Rhodanese-like_dom"/>
</dbReference>
<dbReference type="SMART" id="SM00450">
    <property type="entry name" value="RHOD"/>
    <property type="match status" value="1"/>
</dbReference>
<dbReference type="GO" id="GO:0051301">
    <property type="term" value="P:cell division"/>
    <property type="evidence" value="ECO:0007669"/>
    <property type="project" value="UniProtKB-KW"/>
</dbReference>
<evidence type="ECO:0000259" key="9">
    <source>
        <dbReference type="PROSITE" id="PS50206"/>
    </source>
</evidence>
<dbReference type="SUPFAM" id="SSF52821">
    <property type="entry name" value="Rhodanese/Cell cycle control phosphatase"/>
    <property type="match status" value="2"/>
</dbReference>
<dbReference type="Ensembl" id="ENSEBUT00000017311.1">
    <property type="protein sequence ID" value="ENSEBUP00000016734.1"/>
    <property type="gene ID" value="ENSEBUG00000010499.1"/>
</dbReference>
<dbReference type="PRINTS" id="PR00716">
    <property type="entry name" value="MPIPHPHTASE"/>
</dbReference>
<dbReference type="EC" id="3.1.3.48" evidence="2"/>
<reference evidence="10" key="2">
    <citation type="submission" date="2025-09" db="UniProtKB">
        <authorList>
            <consortium name="Ensembl"/>
        </authorList>
    </citation>
    <scope>IDENTIFICATION</scope>
</reference>
<evidence type="ECO:0000256" key="8">
    <source>
        <dbReference type="SAM" id="MobiDB-lite"/>
    </source>
</evidence>
<keyword evidence="3" id="KW-0132">Cell division</keyword>
<proteinExistence type="inferred from homology"/>
<dbReference type="GeneTree" id="ENSGT00940000166659"/>
<accession>A0A8C4WX42</accession>
<name>A0A8C4WX42_EPTBU</name>
<evidence type="ECO:0000256" key="7">
    <source>
        <dbReference type="ARBA" id="ARBA00023306"/>
    </source>
</evidence>
<dbReference type="GO" id="GO:0005737">
    <property type="term" value="C:cytoplasm"/>
    <property type="evidence" value="ECO:0007669"/>
    <property type="project" value="TreeGrafter"/>
</dbReference>
<keyword evidence="6" id="KW-0904">Protein phosphatase</keyword>
<keyword evidence="7" id="KW-0131">Cell cycle</keyword>
<dbReference type="Gene3D" id="3.40.250.10">
    <property type="entry name" value="Rhodanese-like domain"/>
    <property type="match status" value="1"/>
</dbReference>
<dbReference type="GO" id="GO:0005634">
    <property type="term" value="C:nucleus"/>
    <property type="evidence" value="ECO:0007669"/>
    <property type="project" value="TreeGrafter"/>
</dbReference>
<sequence length="589" mass="66209">MAVNSTEVMILTEDVENRVDHGLGLEEHCRGPRGPGNSPRVTRSALSPLMNGAPGVGTSPSSKRNTVQHQQSSMDCGSDGACAELRGEALSFLSPCSHLESQGVKRMKKSLSRSGIQAERKTSSFQRQFLIPPCFSEKQEASPVLVPSNYRDPCSPLEDFSEKENISPQPFPKLFNLSETPKPSGDCEGAAQREEDSENLFCLATVDNKEESHAVPSSVATLILAPFVCHNEDKKLSETSVQKHLRFRSGCFFRSPSAPTSSSLDMLKQQRHEHNEQVPLDSSPSQNNHCDSSAAKALLSMTTLPQWEQNTWNGQENSEESIGDASEESSKDLFDSSLTPILPHAMGVRPGLCYITPETLVSALEGAYVEHIDKLLVVDCRYPYEFQGGHIRGAWNLYTKEELQENLLDHPLRPSRSQGRVIIVFHCEFSSERGPRQYVHLIGSTFVITFHSGTVNLRGQLDHGIICLLHLSLWFILFVASFSFVFSCECDITHPPHSTHLTLDRCHALRQMDRKMNINKYPKVFYPELYVLLGGYREFFLNAPTHCEPQGYRKMYDKAFRAELRYFRNKSRTWTEGQSRFAMCARLKL</sequence>
<dbReference type="PROSITE" id="PS50206">
    <property type="entry name" value="RHODANESE_3"/>
    <property type="match status" value="1"/>
</dbReference>
<evidence type="ECO:0000256" key="1">
    <source>
        <dbReference type="ARBA" id="ARBA00011065"/>
    </source>
</evidence>